<name>A0A9W8P4R6_9AGAR</name>
<keyword evidence="2" id="KW-1185">Reference proteome</keyword>
<sequence length="382" mass="42911">MITLAATEIPFIPFLPLLPRRLAKKFFQPLFAGQRYSFNPLLVKEALCIFSSSNSTIEFKFAMKFNFNFSLSVFNSKPASTRSVDVVRFLFLINGLLLFAAATTALPHGPRNVDDIDSSSQPVHWQPTALVPRARPRPKKQRTWQATVRFMGSYQDDIEDDETIAETRVGELLDLAASVLDRTRPDTDFIVAYSIGYPTKETEKEDFTVSFTMQGPNGPEYRVYQGWFSWEDEDEEKVSGEIRSSGVNTLVAKIEKGKLTYPKTASRACVMILSIQPPQDSFPVRFLKRSKIMRPVDPIVVSDSPGTTCALGLFLSAIYATYTSYGEASDKFRSALFLGFHDKNSEEATTAAISNGKAHTIPQWLFLSDPYRHDHNKLVTLA</sequence>
<proteinExistence type="predicted"/>
<dbReference type="EMBL" id="JANVFU010000003">
    <property type="protein sequence ID" value="KAJ3747020.1"/>
    <property type="molecule type" value="Genomic_DNA"/>
</dbReference>
<evidence type="ECO:0000313" key="2">
    <source>
        <dbReference type="Proteomes" id="UP001142393"/>
    </source>
</evidence>
<dbReference type="Proteomes" id="UP001142393">
    <property type="component" value="Unassembled WGS sequence"/>
</dbReference>
<protein>
    <submittedName>
        <fullName evidence="1">Uncharacterized protein</fullName>
    </submittedName>
</protein>
<accession>A0A9W8P4R6</accession>
<organism evidence="1 2">
    <name type="scientific">Lentinula detonsa</name>
    <dbReference type="NCBI Taxonomy" id="2804962"/>
    <lineage>
        <taxon>Eukaryota</taxon>
        <taxon>Fungi</taxon>
        <taxon>Dikarya</taxon>
        <taxon>Basidiomycota</taxon>
        <taxon>Agaricomycotina</taxon>
        <taxon>Agaricomycetes</taxon>
        <taxon>Agaricomycetidae</taxon>
        <taxon>Agaricales</taxon>
        <taxon>Marasmiineae</taxon>
        <taxon>Omphalotaceae</taxon>
        <taxon>Lentinula</taxon>
    </lineage>
</organism>
<dbReference type="AlphaFoldDB" id="A0A9W8P4R6"/>
<evidence type="ECO:0000313" key="1">
    <source>
        <dbReference type="EMBL" id="KAJ3747020.1"/>
    </source>
</evidence>
<reference evidence="1 2" key="1">
    <citation type="journal article" date="2023" name="Proc. Natl. Acad. Sci. U.S.A.">
        <title>A global phylogenomic analysis of the shiitake genus Lentinula.</title>
        <authorList>
            <person name="Sierra-Patev S."/>
            <person name="Min B."/>
            <person name="Naranjo-Ortiz M."/>
            <person name="Looney B."/>
            <person name="Konkel Z."/>
            <person name="Slot J.C."/>
            <person name="Sakamoto Y."/>
            <person name="Steenwyk J.L."/>
            <person name="Rokas A."/>
            <person name="Carro J."/>
            <person name="Camarero S."/>
            <person name="Ferreira P."/>
            <person name="Molpeceres G."/>
            <person name="Ruiz-Duenas F.J."/>
            <person name="Serrano A."/>
            <person name="Henrissat B."/>
            <person name="Drula E."/>
            <person name="Hughes K.W."/>
            <person name="Mata J.L."/>
            <person name="Ishikawa N.K."/>
            <person name="Vargas-Isla R."/>
            <person name="Ushijima S."/>
            <person name="Smith C.A."/>
            <person name="Donoghue J."/>
            <person name="Ahrendt S."/>
            <person name="Andreopoulos W."/>
            <person name="He G."/>
            <person name="LaButti K."/>
            <person name="Lipzen A."/>
            <person name="Ng V."/>
            <person name="Riley R."/>
            <person name="Sandor L."/>
            <person name="Barry K."/>
            <person name="Martinez A.T."/>
            <person name="Xiao Y."/>
            <person name="Gibbons J.G."/>
            <person name="Terashima K."/>
            <person name="Grigoriev I.V."/>
            <person name="Hibbett D."/>
        </authorList>
    </citation>
    <scope>NUCLEOTIDE SEQUENCE [LARGE SCALE GENOMIC DNA]</scope>
    <source>
        <strain evidence="1 2">TFB7810</strain>
    </source>
</reference>
<gene>
    <name evidence="1" type="ORF">DFH05DRAFT_1457470</name>
</gene>
<comment type="caution">
    <text evidence="1">The sequence shown here is derived from an EMBL/GenBank/DDBJ whole genome shotgun (WGS) entry which is preliminary data.</text>
</comment>